<dbReference type="Gene3D" id="1.20.1070.10">
    <property type="entry name" value="Rhodopsin 7-helix transmembrane proteins"/>
    <property type="match status" value="1"/>
</dbReference>
<dbReference type="PANTHER" id="PTHR45695:SF26">
    <property type="entry name" value="NEUROPEPTIDE CCHAMIDE-1 RECEPTOR"/>
    <property type="match status" value="1"/>
</dbReference>
<comment type="subcellular location">
    <subcellularLocation>
        <location evidence="1">Membrane</location>
        <topology evidence="1">Multi-pass membrane protein</topology>
    </subcellularLocation>
</comment>
<evidence type="ECO:0000256" key="2">
    <source>
        <dbReference type="ARBA" id="ARBA00010663"/>
    </source>
</evidence>
<feature type="transmembrane region" description="Helical" evidence="9">
    <location>
        <begin position="124"/>
        <end position="147"/>
    </location>
</feature>
<keyword evidence="4 9" id="KW-1133">Transmembrane helix</keyword>
<feature type="transmembrane region" description="Helical" evidence="9">
    <location>
        <begin position="347"/>
        <end position="366"/>
    </location>
</feature>
<gene>
    <name evidence="12" type="ORF">Cfor_07542</name>
</gene>
<dbReference type="PRINTS" id="PR00237">
    <property type="entry name" value="GPCRRHODOPSN"/>
</dbReference>
<organism evidence="12 13">
    <name type="scientific">Coptotermes formosanus</name>
    <name type="common">Formosan subterranean termite</name>
    <dbReference type="NCBI Taxonomy" id="36987"/>
    <lineage>
        <taxon>Eukaryota</taxon>
        <taxon>Metazoa</taxon>
        <taxon>Ecdysozoa</taxon>
        <taxon>Arthropoda</taxon>
        <taxon>Hexapoda</taxon>
        <taxon>Insecta</taxon>
        <taxon>Pterygota</taxon>
        <taxon>Neoptera</taxon>
        <taxon>Polyneoptera</taxon>
        <taxon>Dictyoptera</taxon>
        <taxon>Blattodea</taxon>
        <taxon>Blattoidea</taxon>
        <taxon>Termitoidae</taxon>
        <taxon>Rhinotermitidae</taxon>
        <taxon>Coptotermes</taxon>
    </lineage>
</organism>
<feature type="transmembrane region" description="Helical" evidence="9">
    <location>
        <begin position="309"/>
        <end position="327"/>
    </location>
</feature>
<evidence type="ECO:0000256" key="1">
    <source>
        <dbReference type="ARBA" id="ARBA00004141"/>
    </source>
</evidence>
<dbReference type="GO" id="GO:0008188">
    <property type="term" value="F:neuropeptide receptor activity"/>
    <property type="evidence" value="ECO:0007669"/>
    <property type="project" value="TreeGrafter"/>
</dbReference>
<evidence type="ECO:0000256" key="10">
    <source>
        <dbReference type="SAM" id="SignalP"/>
    </source>
</evidence>
<accession>A0A6L2PPD6</accession>
<evidence type="ECO:0000256" key="9">
    <source>
        <dbReference type="SAM" id="Phobius"/>
    </source>
</evidence>
<proteinExistence type="inferred from homology"/>
<feature type="transmembrane region" description="Helical" evidence="9">
    <location>
        <begin position="207"/>
        <end position="225"/>
    </location>
</feature>
<dbReference type="PROSITE" id="PS50262">
    <property type="entry name" value="G_PROTEIN_RECEP_F1_2"/>
    <property type="match status" value="1"/>
</dbReference>
<feature type="transmembrane region" description="Helical" evidence="9">
    <location>
        <begin position="253"/>
        <end position="275"/>
    </location>
</feature>
<dbReference type="InterPro" id="IPR017452">
    <property type="entry name" value="GPCR_Rhodpsn_7TM"/>
</dbReference>
<feature type="signal peptide" evidence="10">
    <location>
        <begin position="1"/>
        <end position="17"/>
    </location>
</feature>
<evidence type="ECO:0000256" key="4">
    <source>
        <dbReference type="ARBA" id="ARBA00022989"/>
    </source>
</evidence>
<reference evidence="13" key="1">
    <citation type="submission" date="2020-01" db="EMBL/GenBank/DDBJ databases">
        <title>Draft genome sequence of the Termite Coptotermes fromosanus.</title>
        <authorList>
            <person name="Itakura S."/>
            <person name="Yosikawa Y."/>
            <person name="Umezawa K."/>
        </authorList>
    </citation>
    <scope>NUCLEOTIDE SEQUENCE [LARGE SCALE GENOMIC DNA]</scope>
</reference>
<dbReference type="InterPro" id="IPR000276">
    <property type="entry name" value="GPCR_Rhodpsn"/>
</dbReference>
<dbReference type="EMBL" id="BLKM01008042">
    <property type="protein sequence ID" value="GFG32325.1"/>
    <property type="molecule type" value="Genomic_DNA"/>
</dbReference>
<evidence type="ECO:0000313" key="12">
    <source>
        <dbReference type="EMBL" id="GFG32325.1"/>
    </source>
</evidence>
<keyword evidence="6 9" id="KW-0472">Membrane</keyword>
<dbReference type="InParanoid" id="A0A6L2PPD6"/>
<feature type="transmembrane region" description="Helical" evidence="9">
    <location>
        <begin position="92"/>
        <end position="112"/>
    </location>
</feature>
<evidence type="ECO:0000256" key="7">
    <source>
        <dbReference type="ARBA" id="ARBA00023170"/>
    </source>
</evidence>
<feature type="domain" description="G-protein coupled receptors family 1 profile" evidence="11">
    <location>
        <begin position="104"/>
        <end position="363"/>
    </location>
</feature>
<dbReference type="PANTHER" id="PTHR45695">
    <property type="entry name" value="LEUCOKININ RECEPTOR-RELATED"/>
    <property type="match status" value="1"/>
</dbReference>
<dbReference type="GO" id="GO:0005886">
    <property type="term" value="C:plasma membrane"/>
    <property type="evidence" value="ECO:0007669"/>
    <property type="project" value="TreeGrafter"/>
</dbReference>
<keyword evidence="8" id="KW-0807">Transducer</keyword>
<sequence length="417" mass="46118">MALALAFVLLLPCGIYGHSSGHGGVTNVPRGNSTSVTFTAGVESSTVLAVPPDGIGGVHPLSDAAHNVTNGSVDVDEAFERFRAVKKYLDPIIIAMIFIFGSVANVTLFVIMARQEEMRSAANACIFSMAIGDTLSLIVNVPIFYALLTSEKWTVGVTLCKLMWFSSDFAVGVSIFAVAMLSVQRYHGIVNTNVYVYSGRLAVRSRVVSRVIVAFIWILSFSFAVRTAVTSDVEDDVCRSVANAYGVQFAKNIALINLFVFCIIPLCVTAVFYGLTARYLISSARDMPGEMSPVHEKIKYARRKGAKTVLGLAVAFFVSYVPWYVWQVVFWAHYSSDYKTATYTYTFLYYLFFGNLVFNPVALYCVSSTWRRHFNRYLFCVREADVKRADEKRTAAKSKSNFLTSSTNLTALSVEDK</sequence>
<dbReference type="Proteomes" id="UP000502823">
    <property type="component" value="Unassembled WGS sequence"/>
</dbReference>
<feature type="chain" id="PRO_5026707619" description="G-protein coupled receptors family 1 profile domain-containing protein" evidence="10">
    <location>
        <begin position="18"/>
        <end position="417"/>
    </location>
</feature>
<name>A0A6L2PPD6_COPFO</name>
<evidence type="ECO:0000259" key="11">
    <source>
        <dbReference type="PROSITE" id="PS50262"/>
    </source>
</evidence>
<keyword evidence="10" id="KW-0732">Signal</keyword>
<keyword evidence="3 9" id="KW-0812">Transmembrane</keyword>
<evidence type="ECO:0000256" key="6">
    <source>
        <dbReference type="ARBA" id="ARBA00023136"/>
    </source>
</evidence>
<protein>
    <recommendedName>
        <fullName evidence="11">G-protein coupled receptors family 1 profile domain-containing protein</fullName>
    </recommendedName>
</protein>
<keyword evidence="5" id="KW-0297">G-protein coupled receptor</keyword>
<evidence type="ECO:0000256" key="8">
    <source>
        <dbReference type="ARBA" id="ARBA00023224"/>
    </source>
</evidence>
<feature type="transmembrane region" description="Helical" evidence="9">
    <location>
        <begin position="162"/>
        <end position="183"/>
    </location>
</feature>
<evidence type="ECO:0000313" key="13">
    <source>
        <dbReference type="Proteomes" id="UP000502823"/>
    </source>
</evidence>
<comment type="caution">
    <text evidence="12">The sequence shown here is derived from an EMBL/GenBank/DDBJ whole genome shotgun (WGS) entry which is preliminary data.</text>
</comment>
<dbReference type="Pfam" id="PF00001">
    <property type="entry name" value="7tm_1"/>
    <property type="match status" value="1"/>
</dbReference>
<evidence type="ECO:0000256" key="3">
    <source>
        <dbReference type="ARBA" id="ARBA00022692"/>
    </source>
</evidence>
<keyword evidence="13" id="KW-1185">Reference proteome</keyword>
<comment type="similarity">
    <text evidence="2">Belongs to the G-protein coupled receptor 1 family.</text>
</comment>
<evidence type="ECO:0000256" key="5">
    <source>
        <dbReference type="ARBA" id="ARBA00023040"/>
    </source>
</evidence>
<dbReference type="AlphaFoldDB" id="A0A6L2PPD6"/>
<dbReference type="OrthoDB" id="10037617at2759"/>
<keyword evidence="7" id="KW-0675">Receptor</keyword>
<dbReference type="SUPFAM" id="SSF81321">
    <property type="entry name" value="Family A G protein-coupled receptor-like"/>
    <property type="match status" value="1"/>
</dbReference>